<evidence type="ECO:0000313" key="4">
    <source>
        <dbReference type="RefSeq" id="XP_032813165.1"/>
    </source>
</evidence>
<feature type="domain" description="AH" evidence="2">
    <location>
        <begin position="49"/>
        <end position="252"/>
    </location>
</feature>
<dbReference type="Proteomes" id="UP001318040">
    <property type="component" value="Chromosome 19"/>
</dbReference>
<organism evidence="3 4">
    <name type="scientific">Petromyzon marinus</name>
    <name type="common">Sea lamprey</name>
    <dbReference type="NCBI Taxonomy" id="7757"/>
    <lineage>
        <taxon>Eukaryota</taxon>
        <taxon>Metazoa</taxon>
        <taxon>Chordata</taxon>
        <taxon>Craniata</taxon>
        <taxon>Vertebrata</taxon>
        <taxon>Cyclostomata</taxon>
        <taxon>Hyperoartia</taxon>
        <taxon>Petromyzontiformes</taxon>
        <taxon>Petromyzontidae</taxon>
        <taxon>Petromyzon</taxon>
    </lineage>
</organism>
<sequence length="530" mass="58294">MSYYGYSPETYDPRWEERSVMNKVQQKYWKTKQTLIRVTGKKEDEFVVASDSDLDRKLEVFQDVQRSCVELLKVIELYQRRLGALSEEENDMGHFLKHQGSQEQTRAGKMMLATGKALCFSSQQRLVLHHPLMRLHQEVETFRYRAISDTLITINRMEQQRTEYRGALLWMKDVSQELDPDTYKQLEKFRKVQTQVRVSKGRFDKLKNDVCQKVDLLGASRCNLLSHTLATYQTSLLHFWEKTSRTMAAIYESYKDYQPMYKATDKPGVPGHGKKSAKETVGAGEKVDGEEQRDATGDDDELICLGEDGSMGKAAADGADGTGSGGALDLTDLGHALAGTPAGARDVLYHSADGERDVMSLLNDILNAGAPGEEGESGGFSRQWYDVFGDDGGPAGETWPQQSRQQQRQGATALTATAPGGPGSNPDGPPAPGPTVGGFLPSQLLDMSSRNEGSARPGWSLPSNRKQFSATSQADAHTGLGHATAKPIVDGAGKPGKDMSAWFNLFADLDPLQNPDAIGRTSEDQELMNA</sequence>
<evidence type="ECO:0000259" key="2">
    <source>
        <dbReference type="PROSITE" id="PS50870"/>
    </source>
</evidence>
<dbReference type="FunFam" id="1.20.1270.60:FF:000015">
    <property type="entry name" value="Islet cell autoantigen 1, 69kDa"/>
    <property type="match status" value="1"/>
</dbReference>
<dbReference type="PANTHER" id="PTHR10164">
    <property type="entry name" value="ISLET CELL AUTOANTIGEN 1"/>
    <property type="match status" value="1"/>
</dbReference>
<evidence type="ECO:0000313" key="9">
    <source>
        <dbReference type="RefSeq" id="XP_032813170.1"/>
    </source>
</evidence>
<proteinExistence type="predicted"/>
<dbReference type="SMART" id="SM01015">
    <property type="entry name" value="Arfaptin"/>
    <property type="match status" value="1"/>
</dbReference>
<name>A0AAJ7TA27_PETMA</name>
<dbReference type="Pfam" id="PF06456">
    <property type="entry name" value="Arfaptin"/>
    <property type="match status" value="1"/>
</dbReference>
<dbReference type="RefSeq" id="XP_032813166.1">
    <property type="nucleotide sequence ID" value="XM_032957275.1"/>
</dbReference>
<dbReference type="PROSITE" id="PS50870">
    <property type="entry name" value="AH"/>
    <property type="match status" value="1"/>
</dbReference>
<keyword evidence="3" id="KW-1185">Reference proteome</keyword>
<reference evidence="4 5" key="1">
    <citation type="submission" date="2025-04" db="UniProtKB">
        <authorList>
            <consortium name="RefSeq"/>
        </authorList>
    </citation>
    <scope>IDENTIFICATION</scope>
    <source>
        <tissue evidence="4 5">Sperm</tissue>
    </source>
</reference>
<evidence type="ECO:0000256" key="1">
    <source>
        <dbReference type="SAM" id="MobiDB-lite"/>
    </source>
</evidence>
<dbReference type="RefSeq" id="XP_032813169.1">
    <property type="nucleotide sequence ID" value="XM_032957278.1"/>
</dbReference>
<dbReference type="PANTHER" id="PTHR10164:SF4">
    <property type="entry name" value="GH23156P"/>
    <property type="match status" value="1"/>
</dbReference>
<dbReference type="RefSeq" id="XP_032813167.1">
    <property type="nucleotide sequence ID" value="XM_032957276.1"/>
</dbReference>
<feature type="region of interest" description="Disordered" evidence="1">
    <location>
        <begin position="265"/>
        <end position="302"/>
    </location>
</feature>
<evidence type="ECO:0000313" key="5">
    <source>
        <dbReference type="RefSeq" id="XP_032813166.1"/>
    </source>
</evidence>
<dbReference type="KEGG" id="pmrn:116943926"/>
<evidence type="ECO:0000313" key="3">
    <source>
        <dbReference type="Proteomes" id="UP001318040"/>
    </source>
</evidence>
<evidence type="ECO:0000313" key="7">
    <source>
        <dbReference type="RefSeq" id="XP_032813168.1"/>
    </source>
</evidence>
<feature type="compositionally biased region" description="Low complexity" evidence="1">
    <location>
        <begin position="401"/>
        <end position="419"/>
    </location>
</feature>
<feature type="compositionally biased region" description="Basic and acidic residues" evidence="1">
    <location>
        <begin position="285"/>
        <end position="296"/>
    </location>
</feature>
<dbReference type="Gene3D" id="1.20.1270.60">
    <property type="entry name" value="Arfaptin homology (AH) domain/BAR domain"/>
    <property type="match status" value="1"/>
</dbReference>
<evidence type="ECO:0000313" key="8">
    <source>
        <dbReference type="RefSeq" id="XP_032813169.1"/>
    </source>
</evidence>
<feature type="compositionally biased region" description="Polar residues" evidence="1">
    <location>
        <begin position="461"/>
        <end position="475"/>
    </location>
</feature>
<dbReference type="RefSeq" id="XP_032813168.1">
    <property type="nucleotide sequence ID" value="XM_032957277.1"/>
</dbReference>
<dbReference type="InterPro" id="IPR010504">
    <property type="entry name" value="AH_dom"/>
</dbReference>
<dbReference type="CDD" id="cd07661">
    <property type="entry name" value="BAR_ICA69"/>
    <property type="match status" value="1"/>
</dbReference>
<dbReference type="GO" id="GO:0005794">
    <property type="term" value="C:Golgi apparatus"/>
    <property type="evidence" value="ECO:0007669"/>
    <property type="project" value="TreeGrafter"/>
</dbReference>
<dbReference type="GO" id="GO:0051049">
    <property type="term" value="P:regulation of transport"/>
    <property type="evidence" value="ECO:0007669"/>
    <property type="project" value="TreeGrafter"/>
</dbReference>
<dbReference type="InterPro" id="IPR024114">
    <property type="entry name" value="Islet_autoAg_Ica1/Ica1-like"/>
</dbReference>
<dbReference type="SUPFAM" id="SSF103657">
    <property type="entry name" value="BAR/IMD domain-like"/>
    <property type="match status" value="1"/>
</dbReference>
<evidence type="ECO:0000313" key="6">
    <source>
        <dbReference type="RefSeq" id="XP_032813167.1"/>
    </source>
</evidence>
<feature type="region of interest" description="Disordered" evidence="1">
    <location>
        <begin position="369"/>
        <end position="499"/>
    </location>
</feature>
<dbReference type="GO" id="GO:0019904">
    <property type="term" value="F:protein domain specific binding"/>
    <property type="evidence" value="ECO:0007669"/>
    <property type="project" value="InterPro"/>
</dbReference>
<gene>
    <name evidence="4 5 6 7 8 9" type="primary">LOC116943926</name>
</gene>
<dbReference type="Pfam" id="PF04629">
    <property type="entry name" value="ICA69"/>
    <property type="match status" value="1"/>
</dbReference>
<dbReference type="AlphaFoldDB" id="A0AAJ7TA27"/>
<accession>A0AAJ7TA27</accession>
<protein>
    <submittedName>
        <fullName evidence="4 5">Islet cell autoantigen 1-like isoform X1</fullName>
    </submittedName>
</protein>
<dbReference type="SMART" id="SM01237">
    <property type="entry name" value="ICA69"/>
    <property type="match status" value="1"/>
</dbReference>
<dbReference type="InterPro" id="IPR027267">
    <property type="entry name" value="AH/BAR_dom_sf"/>
</dbReference>
<dbReference type="InterPro" id="IPR006723">
    <property type="entry name" value="Islet_autoAg_Ica1_C"/>
</dbReference>
<dbReference type="RefSeq" id="XP_032813165.1">
    <property type="nucleotide sequence ID" value="XM_032957274.1"/>
</dbReference>
<dbReference type="RefSeq" id="XP_032813170.1">
    <property type="nucleotide sequence ID" value="XM_032957279.1"/>
</dbReference>